<gene>
    <name evidence="3" type="ordered locus">Pmob_0199</name>
</gene>
<proteinExistence type="predicted"/>
<dbReference type="InterPro" id="IPR002508">
    <property type="entry name" value="MurNAc-LAA_cat"/>
</dbReference>
<dbReference type="PANTHER" id="PTHR30404">
    <property type="entry name" value="N-ACETYLMURAMOYL-L-ALANINE AMIDASE"/>
    <property type="match status" value="1"/>
</dbReference>
<dbReference type="InterPro" id="IPR050695">
    <property type="entry name" value="N-acetylmuramoyl_amidase_3"/>
</dbReference>
<dbReference type="CDD" id="cd02696">
    <property type="entry name" value="MurNAc-LAA"/>
    <property type="match status" value="1"/>
</dbReference>
<dbReference type="Proteomes" id="UP000000789">
    <property type="component" value="Chromosome"/>
</dbReference>
<reference evidence="3" key="1">
    <citation type="submission" date="2007-11" db="EMBL/GenBank/DDBJ databases">
        <title>Complete sequence of Petroga mobilis SJ95.</title>
        <authorList>
            <consortium name="US DOE Joint Genome Institute"/>
            <person name="Copeland A."/>
            <person name="Lucas S."/>
            <person name="Lapidus A."/>
            <person name="Barry K."/>
            <person name="Glavina del Rio T."/>
            <person name="Dalin E."/>
            <person name="Tice H."/>
            <person name="Pitluck S."/>
            <person name="Meincke L."/>
            <person name="Brettin T."/>
            <person name="Bruce D."/>
            <person name="Detter J.C."/>
            <person name="Han C."/>
            <person name="Kuske C.R."/>
            <person name="Schmutz J."/>
            <person name="Larimer F."/>
            <person name="Land M."/>
            <person name="Hauser L."/>
            <person name="Kyrpides N."/>
            <person name="Mikhailova N."/>
            <person name="Noll K."/>
            <person name="Richardson P."/>
        </authorList>
    </citation>
    <scope>NUCLEOTIDE SEQUENCE [LARGE SCALE GENOMIC DNA]</scope>
    <source>
        <strain evidence="3">SJ95</strain>
    </source>
</reference>
<dbReference type="Gene3D" id="3.40.630.40">
    <property type="entry name" value="Zn-dependent exopeptidases"/>
    <property type="match status" value="1"/>
</dbReference>
<accession>A9BFG0</accession>
<keyword evidence="1 3" id="KW-0378">Hydrolase</keyword>
<dbReference type="HOGENOM" id="CLU_598265_0_0_0"/>
<dbReference type="GO" id="GO:0009253">
    <property type="term" value="P:peptidoglycan catabolic process"/>
    <property type="evidence" value="ECO:0007669"/>
    <property type="project" value="InterPro"/>
</dbReference>
<name>A9BFG0_PETMO</name>
<protein>
    <submittedName>
        <fullName evidence="3">Cell wall hydrolase/autolysin</fullName>
    </submittedName>
</protein>
<keyword evidence="4" id="KW-1185">Reference proteome</keyword>
<evidence type="ECO:0000313" key="4">
    <source>
        <dbReference type="Proteomes" id="UP000000789"/>
    </source>
</evidence>
<dbReference type="AlphaFoldDB" id="A9BFG0"/>
<dbReference type="PANTHER" id="PTHR30404:SF0">
    <property type="entry name" value="N-ACETYLMURAMOYL-L-ALANINE AMIDASE AMIC"/>
    <property type="match status" value="1"/>
</dbReference>
<dbReference type="EMBL" id="CP000879">
    <property type="protein sequence ID" value="ABX30945.1"/>
    <property type="molecule type" value="Genomic_DNA"/>
</dbReference>
<dbReference type="Pfam" id="PF01520">
    <property type="entry name" value="Amidase_3"/>
    <property type="match status" value="1"/>
</dbReference>
<dbReference type="SMART" id="SM00646">
    <property type="entry name" value="Ami_3"/>
    <property type="match status" value="1"/>
</dbReference>
<dbReference type="SUPFAM" id="SSF53187">
    <property type="entry name" value="Zn-dependent exopeptidases"/>
    <property type="match status" value="1"/>
</dbReference>
<evidence type="ECO:0000256" key="1">
    <source>
        <dbReference type="ARBA" id="ARBA00022801"/>
    </source>
</evidence>
<dbReference type="OrthoDB" id="9772024at2"/>
<dbReference type="GO" id="GO:0030288">
    <property type="term" value="C:outer membrane-bounded periplasmic space"/>
    <property type="evidence" value="ECO:0007669"/>
    <property type="project" value="TreeGrafter"/>
</dbReference>
<feature type="domain" description="MurNAc-LAA" evidence="2">
    <location>
        <begin position="305"/>
        <end position="449"/>
    </location>
</feature>
<evidence type="ECO:0000313" key="3">
    <source>
        <dbReference type="EMBL" id="ABX30945.1"/>
    </source>
</evidence>
<dbReference type="RefSeq" id="WP_012208052.1">
    <property type="nucleotide sequence ID" value="NC_010003.1"/>
</dbReference>
<organism evidence="3 4">
    <name type="scientific">Petrotoga mobilis (strain DSM 10674 / SJ95)</name>
    <dbReference type="NCBI Taxonomy" id="403833"/>
    <lineage>
        <taxon>Bacteria</taxon>
        <taxon>Thermotogati</taxon>
        <taxon>Thermotogota</taxon>
        <taxon>Thermotogae</taxon>
        <taxon>Petrotogales</taxon>
        <taxon>Petrotogaceae</taxon>
        <taxon>Petrotoga</taxon>
    </lineage>
</organism>
<dbReference type="GO" id="GO:0008745">
    <property type="term" value="F:N-acetylmuramoyl-L-alanine amidase activity"/>
    <property type="evidence" value="ECO:0007669"/>
    <property type="project" value="InterPro"/>
</dbReference>
<dbReference type="KEGG" id="pmo:Pmob_0199"/>
<dbReference type="eggNOG" id="COG0860">
    <property type="taxonomic scope" value="Bacteria"/>
</dbReference>
<evidence type="ECO:0000259" key="2">
    <source>
        <dbReference type="SMART" id="SM00646"/>
    </source>
</evidence>
<dbReference type="STRING" id="403833.Pmob_0199"/>
<sequence length="455" mass="52062">MNKGIIRRLIIFGFLFLSVITFPKALYFQWREIDSAYYFEDGENLYVSLKVISEKSGRTLDVYNDTLIYVKDSKWNVFIFPQNSLAIINSTESLHFDPNDLKIIDGEIYLTAELMAKLINLELISNDSAVYLNLPLTQLTSIKTIIQKTDARIIIELSSSPDDVGIYPLVNKSGYLIKIKGAEIPNSYYYEEYNNKINYIKAYHYSPTEVWIQVKLNNSADIEELIEESRIILDLSFKDKITLPVLVLDPGHGGIDPGAVGPNKTFEKDITLKVAKRAQELLKPYSVDVYLTRTSDVYVDLHDRAVFSNEKVADLFVSLHLNDYPQDTTVYGSEVYYFDFSESAYARRIAYRENLDFNTDKTLIETWVTDKENSLDESEKFANILGNYLNVNGVKLRGVYTAEFAVLAYTRSPAVLFEMEFISNPKVVDEFTSGKYVDVFAEIIKNAVIDFFGLK</sequence>